<proteinExistence type="predicted"/>
<protein>
    <submittedName>
        <fullName evidence="1">DUF4249 domain-containing protein</fullName>
    </submittedName>
</protein>
<dbReference type="InterPro" id="IPR025345">
    <property type="entry name" value="DUF4249"/>
</dbReference>
<sequence>MRRYLLLIPASILHMAIASCQRVIDIKIGNNDEKIVIEGKLTNVAGVQTITISKTVAYDDANVYPPVTGAAVTVASTTGTTTFKETQPGQYTLANTRGRSGTAYTMTVKLGDKTYTATSVMPNQVTLDSINISGLAVGKKTVKTVSAFYHDPPDAVNQYNFLMFVNGVQVKQVFTINDNLSNGRIVNSTLYQYDIELKTGDKVEVEMQCIDKNVYNYWYNLGQQGGNGPANSATPSNPTSNISNGALGYFSAYTVQRKSIMVL</sequence>
<gene>
    <name evidence="1" type="ORF">HQ865_04660</name>
</gene>
<keyword evidence="2" id="KW-1185">Reference proteome</keyword>
<dbReference type="AlphaFoldDB" id="A0A7D4QDQ0"/>
<dbReference type="KEGG" id="mmab:HQ865_04660"/>
<accession>A0A7D4QDQ0</accession>
<evidence type="ECO:0000313" key="2">
    <source>
        <dbReference type="Proteomes" id="UP000505355"/>
    </source>
</evidence>
<evidence type="ECO:0000313" key="1">
    <source>
        <dbReference type="EMBL" id="QKJ29072.1"/>
    </source>
</evidence>
<dbReference type="PROSITE" id="PS51257">
    <property type="entry name" value="PROKAR_LIPOPROTEIN"/>
    <property type="match status" value="1"/>
</dbReference>
<organism evidence="1 2">
    <name type="scientific">Mucilaginibacter mali</name>
    <dbReference type="NCBI Taxonomy" id="2740462"/>
    <lineage>
        <taxon>Bacteria</taxon>
        <taxon>Pseudomonadati</taxon>
        <taxon>Bacteroidota</taxon>
        <taxon>Sphingobacteriia</taxon>
        <taxon>Sphingobacteriales</taxon>
        <taxon>Sphingobacteriaceae</taxon>
        <taxon>Mucilaginibacter</taxon>
    </lineage>
</organism>
<dbReference type="Pfam" id="PF14054">
    <property type="entry name" value="DUF4249"/>
    <property type="match status" value="1"/>
</dbReference>
<name>A0A7D4QDQ0_9SPHI</name>
<dbReference type="EMBL" id="CP054139">
    <property type="protein sequence ID" value="QKJ29072.1"/>
    <property type="molecule type" value="Genomic_DNA"/>
</dbReference>
<dbReference type="Proteomes" id="UP000505355">
    <property type="component" value="Chromosome"/>
</dbReference>
<reference evidence="1 2" key="1">
    <citation type="submission" date="2020-05" db="EMBL/GenBank/DDBJ databases">
        <title>Mucilaginibacter mali sp. nov.</title>
        <authorList>
            <person name="Kim H.S."/>
            <person name="Lee K.C."/>
            <person name="Suh M.K."/>
            <person name="Kim J.-S."/>
            <person name="Han K.-I."/>
            <person name="Eom M.K."/>
            <person name="Shin Y.K."/>
            <person name="Lee J.-S."/>
        </authorList>
    </citation>
    <scope>NUCLEOTIDE SEQUENCE [LARGE SCALE GENOMIC DNA]</scope>
    <source>
        <strain evidence="1 2">G2-14</strain>
    </source>
</reference>
<dbReference type="RefSeq" id="WP_173413768.1">
    <property type="nucleotide sequence ID" value="NZ_CP054139.1"/>
</dbReference>